<name>A0A6V8LV83_9BACT</name>
<dbReference type="SUPFAM" id="SSF55874">
    <property type="entry name" value="ATPase domain of HSP90 chaperone/DNA topoisomerase II/histidine kinase"/>
    <property type="match status" value="1"/>
</dbReference>
<dbReference type="Pfam" id="PF02518">
    <property type="entry name" value="HATPase_c"/>
    <property type="match status" value="1"/>
</dbReference>
<feature type="coiled-coil region" evidence="9">
    <location>
        <begin position="470"/>
        <end position="560"/>
    </location>
</feature>
<dbReference type="FunFam" id="3.30.565.10:FF:000010">
    <property type="entry name" value="Sensor histidine kinase RcsC"/>
    <property type="match status" value="1"/>
</dbReference>
<dbReference type="CDD" id="cd16922">
    <property type="entry name" value="HATPase_EvgS-ArcB-TorS-like"/>
    <property type="match status" value="1"/>
</dbReference>
<dbReference type="InterPro" id="IPR005467">
    <property type="entry name" value="His_kinase_dom"/>
</dbReference>
<dbReference type="Gene3D" id="3.30.565.10">
    <property type="entry name" value="Histidine kinase-like ATPase, C-terminal domain"/>
    <property type="match status" value="1"/>
</dbReference>
<evidence type="ECO:0000259" key="14">
    <source>
        <dbReference type="PROSITE" id="PS50885"/>
    </source>
</evidence>
<dbReference type="Pfam" id="PF00672">
    <property type="entry name" value="HAMP"/>
    <property type="match status" value="1"/>
</dbReference>
<evidence type="ECO:0000256" key="4">
    <source>
        <dbReference type="ARBA" id="ARBA00022553"/>
    </source>
</evidence>
<comment type="catalytic activity">
    <reaction evidence="1">
        <text>ATP + protein L-histidine = ADP + protein N-phospho-L-histidine.</text>
        <dbReference type="EC" id="2.7.13.3"/>
    </reaction>
</comment>
<dbReference type="CDD" id="cd06225">
    <property type="entry name" value="HAMP"/>
    <property type="match status" value="1"/>
</dbReference>
<dbReference type="InterPro" id="IPR003660">
    <property type="entry name" value="HAMP_dom"/>
</dbReference>
<dbReference type="Gene3D" id="3.30.450.40">
    <property type="match status" value="1"/>
</dbReference>
<keyword evidence="11" id="KW-0472">Membrane</keyword>
<dbReference type="Proteomes" id="UP000494245">
    <property type="component" value="Unassembled WGS sequence"/>
</dbReference>
<feature type="modified residue" description="4-aspartylphosphate" evidence="8">
    <location>
        <position position="1022"/>
    </location>
</feature>
<keyword evidence="9" id="KW-0175">Coiled coil</keyword>
<dbReference type="PRINTS" id="PR00344">
    <property type="entry name" value="BCTRLSENSOR"/>
</dbReference>
<keyword evidence="5 15" id="KW-0808">Transferase</keyword>
<feature type="compositionally biased region" description="Basic and acidic residues" evidence="10">
    <location>
        <begin position="820"/>
        <end position="831"/>
    </location>
</feature>
<feature type="domain" description="Histidine kinase" evidence="12">
    <location>
        <begin position="570"/>
        <end position="790"/>
    </location>
</feature>
<dbReference type="InterPro" id="IPR003018">
    <property type="entry name" value="GAF"/>
</dbReference>
<dbReference type="SMART" id="SM00448">
    <property type="entry name" value="REC"/>
    <property type="match status" value="3"/>
</dbReference>
<dbReference type="SUPFAM" id="SSF158472">
    <property type="entry name" value="HAMP domain-like"/>
    <property type="match status" value="1"/>
</dbReference>
<organism evidence="15 16">
    <name type="scientific">Fundidesulfovibrio magnetotacticus</name>
    <dbReference type="NCBI Taxonomy" id="2730080"/>
    <lineage>
        <taxon>Bacteria</taxon>
        <taxon>Pseudomonadati</taxon>
        <taxon>Thermodesulfobacteriota</taxon>
        <taxon>Desulfovibrionia</taxon>
        <taxon>Desulfovibrionales</taxon>
        <taxon>Desulfovibrionaceae</taxon>
        <taxon>Fundidesulfovibrio</taxon>
    </lineage>
</organism>
<dbReference type="SMART" id="SM00304">
    <property type="entry name" value="HAMP"/>
    <property type="match status" value="1"/>
</dbReference>
<dbReference type="PANTHER" id="PTHR45339:SF1">
    <property type="entry name" value="HYBRID SIGNAL TRANSDUCTION HISTIDINE KINASE J"/>
    <property type="match status" value="1"/>
</dbReference>
<dbReference type="PROSITE" id="PS50109">
    <property type="entry name" value="HIS_KIN"/>
    <property type="match status" value="1"/>
</dbReference>
<dbReference type="EMBL" id="BLTE01000008">
    <property type="protein sequence ID" value="GFK94218.1"/>
    <property type="molecule type" value="Genomic_DNA"/>
</dbReference>
<dbReference type="CDD" id="cd00156">
    <property type="entry name" value="REC"/>
    <property type="match status" value="2"/>
</dbReference>
<keyword evidence="16" id="KW-1185">Reference proteome</keyword>
<dbReference type="SUPFAM" id="SSF52172">
    <property type="entry name" value="CheY-like"/>
    <property type="match status" value="3"/>
</dbReference>
<dbReference type="AlphaFoldDB" id="A0A6V8LV83"/>
<feature type="domain" description="HAMP" evidence="14">
    <location>
        <begin position="210"/>
        <end position="262"/>
    </location>
</feature>
<dbReference type="SMART" id="SM00065">
    <property type="entry name" value="GAF"/>
    <property type="match status" value="1"/>
</dbReference>
<dbReference type="CDD" id="cd00082">
    <property type="entry name" value="HisKA"/>
    <property type="match status" value="1"/>
</dbReference>
<dbReference type="GO" id="GO:0016020">
    <property type="term" value="C:membrane"/>
    <property type="evidence" value="ECO:0007669"/>
    <property type="project" value="UniProtKB-SubCell"/>
</dbReference>
<dbReference type="PROSITE" id="PS50110">
    <property type="entry name" value="RESPONSE_REGULATORY"/>
    <property type="match status" value="3"/>
</dbReference>
<dbReference type="InterPro" id="IPR004358">
    <property type="entry name" value="Sig_transdc_His_kin-like_C"/>
</dbReference>
<sequence length="1238" mass="135592">MGINDFSIGTRLKVGFALMLFLTMAVGAVALGQIDTLSRITERLYSHPFAVNTALRDMRGNTRVIDAALAELVPGVPPAAVESRRSEILKSFEHLHEHFALAEERYLGGKEDRVAVREAIQEWRGLVDQALASHREGRPREEQVRSVTSARRYSQECLQRIQVMLDFAGNRARLFLEEARREREDAILFMLVLLSLAVVAAGTVAAFVTRGITVPLGEVVGRLKGVAAGDIGDPLSMTRRDEMGELARAFGLLRAGLEDKIGVARAVAEGDLTREAVPSSERDALGQALDRMIRALRLASQANALNDWHKTGRTELAALLVGEEDAHAMAARVVSFLARWLDAQVGALYARGDGAFRLYGSYAFTPRGELPESFRPGEGLVGQAALEGRILAVDRLPGDALRVNSALVDARPGSVVLVPMAHEGEVLAVLELGAFGEFDDAKLEFLESVSGAVAQAFASMENQRRLRVLLDETQAQAVRLQVQQEELRSTNEELEQQANALRASEEELQQQQEELRAVNEELFEKNRFLELQKAEISLKNVELDNIRVGLEQKARELERSGRYKSEFLANMSHELRTPLNSLLLLSRSLMDNPGGNLSAEQVEYARIIHRSGNDLLGLINEILDLSRIEAGRMDLDLENAGPRDMAQNLRETFEALAREKGLSLLVEVEEALPATVRTDPRRVEQILRNLVSNAVKFTEQGGVTVRFATRGEGSMAVSVADTGAGIPEDKHQAVFEAFRQLEGGTDRRHGGTGLGLTISRELARLLGGEILLESRSGEGATFTLVLPLEGPPSAGDPAGTARADQGGDAAASGVFSGADPVRDAAPRERPRTPPPAVISDDRDVLRPGVPAVLIIEDDPDFAAVLARLCRDRGLHALAAATGEDGLELARAKSPAAVVLDIRLPGMSGWEVLDAFKRDPALRHIPVHVMSGADGGLDALRRGAVGFLPKPATRESLEEALGRLERVWTSDIKDLLLVEDDEALRTAVTALIGDPGVRIRQAGSGAQALQALEQGRFDCMILDLGLPDMTGFELLDRMKARCPAGPPPVIVYTGRELSREEERRLREQADSIIVKGVRSEERLIDETALFLHQVVRAMPQRKREAILHLYEKDAAFKDRTVLLVDDDMRNLFALAQVLQEKGLAVLKAEDGPTALALLESEPRVDLVLMDIMMPGMDGYEAIRRIRAERRFQGLPVIALTAKAMREDREKCLEAGASDYLSKPVDVDRLLSVMRVWLHK</sequence>
<evidence type="ECO:0000256" key="2">
    <source>
        <dbReference type="ARBA" id="ARBA00004370"/>
    </source>
</evidence>
<keyword evidence="4 8" id="KW-0597">Phosphoprotein</keyword>
<dbReference type="PANTHER" id="PTHR45339">
    <property type="entry name" value="HYBRID SIGNAL TRANSDUCTION HISTIDINE KINASE J"/>
    <property type="match status" value="1"/>
</dbReference>
<keyword evidence="6 15" id="KW-0418">Kinase</keyword>
<reference evidence="15 16" key="2">
    <citation type="submission" date="2020-05" db="EMBL/GenBank/DDBJ databases">
        <title>Draft genome sequence of Desulfovibrio sp. strainFSS-1.</title>
        <authorList>
            <person name="Shimoshige H."/>
            <person name="Kobayashi H."/>
            <person name="Maekawa T."/>
        </authorList>
    </citation>
    <scope>NUCLEOTIDE SEQUENCE [LARGE SCALE GENOMIC DNA]</scope>
    <source>
        <strain evidence="15 16">SIID29052-01</strain>
    </source>
</reference>
<dbReference type="SUPFAM" id="SSF47384">
    <property type="entry name" value="Homodimeric domain of signal transducing histidine kinase"/>
    <property type="match status" value="1"/>
</dbReference>
<dbReference type="SUPFAM" id="SSF55781">
    <property type="entry name" value="GAF domain-like"/>
    <property type="match status" value="1"/>
</dbReference>
<evidence type="ECO:0000256" key="6">
    <source>
        <dbReference type="ARBA" id="ARBA00022777"/>
    </source>
</evidence>
<protein>
    <recommendedName>
        <fullName evidence="3">histidine kinase</fullName>
        <ecNumber evidence="3">2.7.13.3</ecNumber>
    </recommendedName>
</protein>
<feature type="modified residue" description="4-aspartylphosphate" evidence="8">
    <location>
        <position position="1169"/>
    </location>
</feature>
<dbReference type="SMART" id="SM00388">
    <property type="entry name" value="HisKA"/>
    <property type="match status" value="1"/>
</dbReference>
<evidence type="ECO:0000256" key="7">
    <source>
        <dbReference type="ARBA" id="ARBA00023012"/>
    </source>
</evidence>
<evidence type="ECO:0000256" key="11">
    <source>
        <dbReference type="SAM" id="Phobius"/>
    </source>
</evidence>
<feature type="domain" description="Response regulatory" evidence="13">
    <location>
        <begin position="973"/>
        <end position="1089"/>
    </location>
</feature>
<feature type="region of interest" description="Disordered" evidence="10">
    <location>
        <begin position="786"/>
        <end position="842"/>
    </location>
</feature>
<feature type="transmembrane region" description="Helical" evidence="11">
    <location>
        <begin position="14"/>
        <end position="34"/>
    </location>
</feature>
<evidence type="ECO:0000256" key="10">
    <source>
        <dbReference type="SAM" id="MobiDB-lite"/>
    </source>
</evidence>
<dbReference type="PROSITE" id="PS50885">
    <property type="entry name" value="HAMP"/>
    <property type="match status" value="1"/>
</dbReference>
<dbReference type="InterPro" id="IPR011006">
    <property type="entry name" value="CheY-like_superfamily"/>
</dbReference>
<keyword evidence="7" id="KW-0902">Two-component regulatory system</keyword>
<dbReference type="GO" id="GO:0000155">
    <property type="term" value="F:phosphorelay sensor kinase activity"/>
    <property type="evidence" value="ECO:0007669"/>
    <property type="project" value="InterPro"/>
</dbReference>
<evidence type="ECO:0000259" key="13">
    <source>
        <dbReference type="PROSITE" id="PS50110"/>
    </source>
</evidence>
<evidence type="ECO:0000313" key="15">
    <source>
        <dbReference type="EMBL" id="GFK94218.1"/>
    </source>
</evidence>
<evidence type="ECO:0000256" key="3">
    <source>
        <dbReference type="ARBA" id="ARBA00012438"/>
    </source>
</evidence>
<dbReference type="InterPro" id="IPR036890">
    <property type="entry name" value="HATPase_C_sf"/>
</dbReference>
<comment type="caution">
    <text evidence="15">The sequence shown here is derived from an EMBL/GenBank/DDBJ whole genome shotgun (WGS) entry which is preliminary data.</text>
</comment>
<feature type="domain" description="Response regulatory" evidence="13">
    <location>
        <begin position="851"/>
        <end position="964"/>
    </location>
</feature>
<dbReference type="Pfam" id="PF00512">
    <property type="entry name" value="HisKA"/>
    <property type="match status" value="1"/>
</dbReference>
<keyword evidence="11" id="KW-0812">Transmembrane</keyword>
<dbReference type="Gene3D" id="3.40.50.2300">
    <property type="match status" value="3"/>
</dbReference>
<proteinExistence type="predicted"/>
<dbReference type="Pfam" id="PF13185">
    <property type="entry name" value="GAF_2"/>
    <property type="match status" value="1"/>
</dbReference>
<gene>
    <name evidence="15" type="primary">luxQ_9</name>
    <name evidence="15" type="ORF">NNJEOMEG_02058</name>
</gene>
<dbReference type="InterPro" id="IPR036097">
    <property type="entry name" value="HisK_dim/P_sf"/>
</dbReference>
<evidence type="ECO:0000313" key="16">
    <source>
        <dbReference type="Proteomes" id="UP000494245"/>
    </source>
</evidence>
<comment type="subcellular location">
    <subcellularLocation>
        <location evidence="2">Membrane</location>
    </subcellularLocation>
</comment>
<dbReference type="InterPro" id="IPR003594">
    <property type="entry name" value="HATPase_dom"/>
</dbReference>
<keyword evidence="11" id="KW-1133">Transmembrane helix</keyword>
<reference evidence="15 16" key="1">
    <citation type="submission" date="2020-04" db="EMBL/GenBank/DDBJ databases">
        <authorList>
            <consortium name="Desulfovibrio sp. FSS-1 genome sequencing consortium"/>
            <person name="Shimoshige H."/>
            <person name="Kobayashi H."/>
            <person name="Maekawa T."/>
        </authorList>
    </citation>
    <scope>NUCLEOTIDE SEQUENCE [LARGE SCALE GENOMIC DNA]</scope>
    <source>
        <strain evidence="15 16">SIID29052-01</strain>
    </source>
</reference>
<feature type="domain" description="Response regulatory" evidence="13">
    <location>
        <begin position="1119"/>
        <end position="1236"/>
    </location>
</feature>
<feature type="modified residue" description="4-aspartylphosphate" evidence="8">
    <location>
        <position position="900"/>
    </location>
</feature>
<dbReference type="Pfam" id="PF00072">
    <property type="entry name" value="Response_reg"/>
    <property type="match status" value="3"/>
</dbReference>
<dbReference type="EC" id="2.7.13.3" evidence="3"/>
<dbReference type="SMART" id="SM00387">
    <property type="entry name" value="HATPase_c"/>
    <property type="match status" value="1"/>
</dbReference>
<dbReference type="RefSeq" id="WP_173084074.1">
    <property type="nucleotide sequence ID" value="NZ_BLTE01000008.1"/>
</dbReference>
<dbReference type="InterPro" id="IPR003661">
    <property type="entry name" value="HisK_dim/P_dom"/>
</dbReference>
<dbReference type="InterPro" id="IPR029016">
    <property type="entry name" value="GAF-like_dom_sf"/>
</dbReference>
<evidence type="ECO:0000256" key="5">
    <source>
        <dbReference type="ARBA" id="ARBA00022679"/>
    </source>
</evidence>
<feature type="transmembrane region" description="Helical" evidence="11">
    <location>
        <begin position="186"/>
        <end position="208"/>
    </location>
</feature>
<evidence type="ECO:0000259" key="12">
    <source>
        <dbReference type="PROSITE" id="PS50109"/>
    </source>
</evidence>
<dbReference type="InterPro" id="IPR001789">
    <property type="entry name" value="Sig_transdc_resp-reg_receiver"/>
</dbReference>
<evidence type="ECO:0000256" key="1">
    <source>
        <dbReference type="ARBA" id="ARBA00000085"/>
    </source>
</evidence>
<evidence type="ECO:0000256" key="8">
    <source>
        <dbReference type="PROSITE-ProRule" id="PRU00169"/>
    </source>
</evidence>
<dbReference type="CDD" id="cd17546">
    <property type="entry name" value="REC_hyHK_CKI1_RcsC-like"/>
    <property type="match status" value="1"/>
</dbReference>
<dbReference type="Gene3D" id="6.10.340.10">
    <property type="match status" value="1"/>
</dbReference>
<dbReference type="Gene3D" id="1.10.287.130">
    <property type="match status" value="1"/>
</dbReference>
<accession>A0A6V8LV83</accession>
<evidence type="ECO:0000256" key="9">
    <source>
        <dbReference type="SAM" id="Coils"/>
    </source>
</evidence>